<name>A0A6A4HS83_9AGAR</name>
<keyword evidence="3" id="KW-1185">Reference proteome</keyword>
<feature type="transmembrane region" description="Helical" evidence="1">
    <location>
        <begin position="88"/>
        <end position="104"/>
    </location>
</feature>
<sequence length="116" mass="12509">MSGIHSAVLTFGLSGTSYQLGRKSKDLELLKSIGEHTGSLRVRNSQLPHEAVALAFVAHLVLFQHALVSPTHIAPAGRIARARAFKRFFFFAGLLNALILVQYVDLVSPGQLVTGS</sequence>
<keyword evidence="1" id="KW-0812">Transmembrane</keyword>
<keyword evidence="1" id="KW-1133">Transmembrane helix</keyword>
<evidence type="ECO:0000256" key="1">
    <source>
        <dbReference type="SAM" id="Phobius"/>
    </source>
</evidence>
<evidence type="ECO:0000313" key="3">
    <source>
        <dbReference type="Proteomes" id="UP000799118"/>
    </source>
</evidence>
<dbReference type="AlphaFoldDB" id="A0A6A4HS83"/>
<organism evidence="2 3">
    <name type="scientific">Gymnopus androsaceus JB14</name>
    <dbReference type="NCBI Taxonomy" id="1447944"/>
    <lineage>
        <taxon>Eukaryota</taxon>
        <taxon>Fungi</taxon>
        <taxon>Dikarya</taxon>
        <taxon>Basidiomycota</taxon>
        <taxon>Agaricomycotina</taxon>
        <taxon>Agaricomycetes</taxon>
        <taxon>Agaricomycetidae</taxon>
        <taxon>Agaricales</taxon>
        <taxon>Marasmiineae</taxon>
        <taxon>Omphalotaceae</taxon>
        <taxon>Gymnopus</taxon>
    </lineage>
</organism>
<dbReference type="Proteomes" id="UP000799118">
    <property type="component" value="Unassembled WGS sequence"/>
</dbReference>
<reference evidence="2" key="1">
    <citation type="journal article" date="2019" name="Environ. Microbiol.">
        <title>Fungal ecological strategies reflected in gene transcription - a case study of two litter decomposers.</title>
        <authorList>
            <person name="Barbi F."/>
            <person name="Kohler A."/>
            <person name="Barry K."/>
            <person name="Baskaran P."/>
            <person name="Daum C."/>
            <person name="Fauchery L."/>
            <person name="Ihrmark K."/>
            <person name="Kuo A."/>
            <person name="LaButti K."/>
            <person name="Lipzen A."/>
            <person name="Morin E."/>
            <person name="Grigoriev I.V."/>
            <person name="Henrissat B."/>
            <person name="Lindahl B."/>
            <person name="Martin F."/>
        </authorList>
    </citation>
    <scope>NUCLEOTIDE SEQUENCE</scope>
    <source>
        <strain evidence="2">JB14</strain>
    </source>
</reference>
<protein>
    <submittedName>
        <fullName evidence="2">Uncharacterized protein</fullName>
    </submittedName>
</protein>
<dbReference type="EMBL" id="ML769464">
    <property type="protein sequence ID" value="KAE9399817.1"/>
    <property type="molecule type" value="Genomic_DNA"/>
</dbReference>
<proteinExistence type="predicted"/>
<evidence type="ECO:0000313" key="2">
    <source>
        <dbReference type="EMBL" id="KAE9399817.1"/>
    </source>
</evidence>
<gene>
    <name evidence="2" type="ORF">BT96DRAFT_679723</name>
</gene>
<accession>A0A6A4HS83</accession>
<keyword evidence="1" id="KW-0472">Membrane</keyword>